<name>A0A8E5MEG0_USTVR</name>
<proteinExistence type="predicted"/>
<organism evidence="2 3">
    <name type="scientific">Ustilaginoidea virens</name>
    <name type="common">Rice false smut fungus</name>
    <name type="synonym">Villosiclava virens</name>
    <dbReference type="NCBI Taxonomy" id="1159556"/>
    <lineage>
        <taxon>Eukaryota</taxon>
        <taxon>Fungi</taxon>
        <taxon>Dikarya</taxon>
        <taxon>Ascomycota</taxon>
        <taxon>Pezizomycotina</taxon>
        <taxon>Sordariomycetes</taxon>
        <taxon>Hypocreomycetidae</taxon>
        <taxon>Hypocreales</taxon>
        <taxon>Clavicipitaceae</taxon>
        <taxon>Ustilaginoidea</taxon>
    </lineage>
</organism>
<keyword evidence="3" id="KW-1185">Reference proteome</keyword>
<reference evidence="2" key="1">
    <citation type="submission" date="2020-03" db="EMBL/GenBank/DDBJ databases">
        <title>A mixture of massive structural variations and highly conserved coding sequences in Ustilaginoidea virens genome.</title>
        <authorList>
            <person name="Zhang K."/>
            <person name="Zhao Z."/>
            <person name="Zhang Z."/>
            <person name="Li Y."/>
            <person name="Hsiang T."/>
            <person name="Sun W."/>
        </authorList>
    </citation>
    <scope>NUCLEOTIDE SEQUENCE</scope>
    <source>
        <strain evidence="2">UV-8b</strain>
    </source>
</reference>
<dbReference type="Proteomes" id="UP000027002">
    <property type="component" value="Chromosome 1"/>
</dbReference>
<feature type="region of interest" description="Disordered" evidence="1">
    <location>
        <begin position="44"/>
        <end position="63"/>
    </location>
</feature>
<sequence length="63" mass="6845">MQRYGMRSFGNLAVFDDSASSISMELSANSHQNVGNLMPTGGVVYESFDGPPEASHEHLSQQK</sequence>
<feature type="compositionally biased region" description="Basic and acidic residues" evidence="1">
    <location>
        <begin position="54"/>
        <end position="63"/>
    </location>
</feature>
<dbReference type="EMBL" id="CP072753">
    <property type="protein sequence ID" value="QUC17238.1"/>
    <property type="molecule type" value="Genomic_DNA"/>
</dbReference>
<dbReference type="RefSeq" id="XP_042994911.1">
    <property type="nucleotide sequence ID" value="XM_043138977.1"/>
</dbReference>
<evidence type="ECO:0000256" key="1">
    <source>
        <dbReference type="SAM" id="MobiDB-lite"/>
    </source>
</evidence>
<protein>
    <submittedName>
        <fullName evidence="2">Uncharacterized protein</fullName>
    </submittedName>
</protein>
<evidence type="ECO:0000313" key="2">
    <source>
        <dbReference type="EMBL" id="QUC17238.1"/>
    </source>
</evidence>
<accession>A0A8E5MEG0</accession>
<dbReference type="KEGG" id="uvi:66062257"/>
<dbReference type="AlphaFoldDB" id="A0A8E5MEG0"/>
<gene>
    <name evidence="2" type="ORF">UV8b_01479</name>
</gene>
<evidence type="ECO:0000313" key="3">
    <source>
        <dbReference type="Proteomes" id="UP000027002"/>
    </source>
</evidence>
<dbReference type="GeneID" id="66062257"/>